<evidence type="ECO:0000256" key="3">
    <source>
        <dbReference type="ARBA" id="ARBA00022801"/>
    </source>
</evidence>
<keyword evidence="4" id="KW-0106">Calcium</keyword>
<dbReference type="InterPro" id="IPR017850">
    <property type="entry name" value="Alkaline_phosphatase_core_sf"/>
</dbReference>
<dbReference type="PROSITE" id="PS00149">
    <property type="entry name" value="SULFATASE_2"/>
    <property type="match status" value="1"/>
</dbReference>
<evidence type="ECO:0000256" key="2">
    <source>
        <dbReference type="ARBA" id="ARBA00022723"/>
    </source>
</evidence>
<dbReference type="InterPro" id="IPR024607">
    <property type="entry name" value="Sulfatase_CS"/>
</dbReference>
<dbReference type="PANTHER" id="PTHR42693">
    <property type="entry name" value="ARYLSULFATASE FAMILY MEMBER"/>
    <property type="match status" value="1"/>
</dbReference>
<dbReference type="EMBL" id="JBHUIM010000001">
    <property type="protein sequence ID" value="MFD2246459.1"/>
    <property type="molecule type" value="Genomic_DNA"/>
</dbReference>
<sequence length="785" mass="87732">MALKEYKPGTTFPGVMARTIQESSQAWPSPLRARKGTPNVLFIVLDDTGYGQLGCYGSPINTPNIDRLAQNGLLYTNMHTTALCSPTRSCILTGRNHHSNAMACITEGSTGFPGYNGNIPFQNGFLSEILLQHGYNTYAVGKWHLTPTEQISAAGPYERWPLGRGFERYYGFLGGDTHQYYPDLVYDNHQVEPPKTPEEGYHLTEDLVDKTIAFIADSKQLAPEKPFFTYFCTGAMHAPHHVPKEWADKYKGQFDDGWDAYREKVFARQKELGVVPENAVLSPRDPDVQAWDSLGEDERKLYARMMEVFAGFLEHTDHHIGRLINFLEQIGELDNTLIMLISDNGASSEGGPTGSVNENKFFNNMPDDLQQNLAAIDEIGSPKYFNHYPWGWTFAGNTPFRRWKRETYRGGVSDAFVVHYPKGIKAKGEIRTQYAHAIDMVPTVLDVLGITSPDSVRGLTQSPIEGISLASSFDDSDAENLHKTQYFEMFAHRSIYHDGWRAVCPFPGPSFTEAGAFFGMLDLTEEKLRELDAKHWELYNLADDPTETNNIAESNRGKLIEMIALWYAEAGKYNVLPIDSRGTLRFAEERPQLTENRETYVYYPDTQVIPPNVAVNVLNRPHSITAKVEIPEGGAEGVLLSHGGNTGGYSLFIKNKKLCHVHNYARAAEYFVESTEEVPEGQCELRFEFENTGKPDVKNGKGAPGKAQLYINDKLVGDTEYPATLPLNIAMGEGLTVGRDPGSPVTERYQPPFGFTGKILTVTIDVSGDLIEDKEAELRVVMARQ</sequence>
<feature type="domain" description="Sulfatase N-terminal" evidence="5">
    <location>
        <begin position="38"/>
        <end position="450"/>
    </location>
</feature>
<dbReference type="Proteomes" id="UP001597374">
    <property type="component" value="Unassembled WGS sequence"/>
</dbReference>
<proteinExistence type="inferred from homology"/>
<dbReference type="PANTHER" id="PTHR42693:SF43">
    <property type="entry name" value="BLL2667 PROTEIN"/>
    <property type="match status" value="1"/>
</dbReference>
<gene>
    <name evidence="6" type="ORF">ACFSKP_09355</name>
</gene>
<evidence type="ECO:0000256" key="1">
    <source>
        <dbReference type="ARBA" id="ARBA00008779"/>
    </source>
</evidence>
<comment type="caution">
    <text evidence="6">The sequence shown here is derived from an EMBL/GenBank/DDBJ whole genome shotgun (WGS) entry which is preliminary data.</text>
</comment>
<name>A0ABW5CWP8_9BACT</name>
<evidence type="ECO:0000313" key="6">
    <source>
        <dbReference type="EMBL" id="MFD2246459.1"/>
    </source>
</evidence>
<keyword evidence="3" id="KW-0378">Hydrolase</keyword>
<dbReference type="InterPro" id="IPR050738">
    <property type="entry name" value="Sulfatase"/>
</dbReference>
<dbReference type="RefSeq" id="WP_250428236.1">
    <property type="nucleotide sequence ID" value="NZ_JALPRR010000001.1"/>
</dbReference>
<dbReference type="PROSITE" id="PS00523">
    <property type="entry name" value="SULFATASE_1"/>
    <property type="match status" value="1"/>
</dbReference>
<keyword evidence="7" id="KW-1185">Reference proteome</keyword>
<organism evidence="6 7">
    <name type="scientific">Pontibacter ruber</name>
    <dbReference type="NCBI Taxonomy" id="1343895"/>
    <lineage>
        <taxon>Bacteria</taxon>
        <taxon>Pseudomonadati</taxon>
        <taxon>Bacteroidota</taxon>
        <taxon>Cytophagia</taxon>
        <taxon>Cytophagales</taxon>
        <taxon>Hymenobacteraceae</taxon>
        <taxon>Pontibacter</taxon>
    </lineage>
</organism>
<dbReference type="CDD" id="cd16025">
    <property type="entry name" value="PAS_like"/>
    <property type="match status" value="1"/>
</dbReference>
<dbReference type="InterPro" id="IPR000917">
    <property type="entry name" value="Sulfatase_N"/>
</dbReference>
<evidence type="ECO:0000313" key="7">
    <source>
        <dbReference type="Proteomes" id="UP001597374"/>
    </source>
</evidence>
<evidence type="ECO:0000259" key="5">
    <source>
        <dbReference type="Pfam" id="PF00884"/>
    </source>
</evidence>
<protein>
    <submittedName>
        <fullName evidence="6">Sulfatase-like hydrolase/transferase</fullName>
    </submittedName>
</protein>
<evidence type="ECO:0000256" key="4">
    <source>
        <dbReference type="ARBA" id="ARBA00022837"/>
    </source>
</evidence>
<dbReference type="Gene3D" id="3.40.720.10">
    <property type="entry name" value="Alkaline Phosphatase, subunit A"/>
    <property type="match status" value="1"/>
</dbReference>
<accession>A0ABW5CWP8</accession>
<comment type="similarity">
    <text evidence="1">Belongs to the sulfatase family.</text>
</comment>
<reference evidence="7" key="1">
    <citation type="journal article" date="2019" name="Int. J. Syst. Evol. Microbiol.">
        <title>The Global Catalogue of Microorganisms (GCM) 10K type strain sequencing project: providing services to taxonomists for standard genome sequencing and annotation.</title>
        <authorList>
            <consortium name="The Broad Institute Genomics Platform"/>
            <consortium name="The Broad Institute Genome Sequencing Center for Infectious Disease"/>
            <person name="Wu L."/>
            <person name="Ma J."/>
        </authorList>
    </citation>
    <scope>NUCLEOTIDE SEQUENCE [LARGE SCALE GENOMIC DNA]</scope>
    <source>
        <strain evidence="7">CGMCC 4.1782</strain>
    </source>
</reference>
<dbReference type="Gene3D" id="3.30.1120.10">
    <property type="match status" value="1"/>
</dbReference>
<keyword evidence="2" id="KW-0479">Metal-binding</keyword>
<dbReference type="SUPFAM" id="SSF53649">
    <property type="entry name" value="Alkaline phosphatase-like"/>
    <property type="match status" value="1"/>
</dbReference>
<dbReference type="Pfam" id="PF00884">
    <property type="entry name" value="Sulfatase"/>
    <property type="match status" value="1"/>
</dbReference>